<feature type="domain" description="BRCT" evidence="15">
    <location>
        <begin position="601"/>
        <end position="678"/>
    </location>
</feature>
<organism evidence="16 17">
    <name type="scientific">Candidatus Nealsonbacteria bacterium CG_4_10_14_0_8_um_filter_37_14</name>
    <dbReference type="NCBI Taxonomy" id="1974684"/>
    <lineage>
        <taxon>Bacteria</taxon>
        <taxon>Candidatus Nealsoniibacteriota</taxon>
    </lineage>
</organism>
<dbReference type="SUPFAM" id="SSF56091">
    <property type="entry name" value="DNA ligase/mRNA capping enzyme, catalytic domain"/>
    <property type="match status" value="1"/>
</dbReference>
<dbReference type="GO" id="GO:0003911">
    <property type="term" value="F:DNA ligase (NAD+) activity"/>
    <property type="evidence" value="ECO:0007669"/>
    <property type="project" value="UniProtKB-UniRule"/>
</dbReference>
<evidence type="ECO:0000259" key="15">
    <source>
        <dbReference type="PROSITE" id="PS50172"/>
    </source>
</evidence>
<feature type="binding site" evidence="14">
    <location>
        <position position="139"/>
    </location>
    <ligand>
        <name>NAD(+)</name>
        <dbReference type="ChEBI" id="CHEBI:57540"/>
    </ligand>
</feature>
<dbReference type="InterPro" id="IPR013840">
    <property type="entry name" value="DNAligase_N"/>
</dbReference>
<evidence type="ECO:0000256" key="2">
    <source>
        <dbReference type="ARBA" id="ARBA00012722"/>
    </source>
</evidence>
<dbReference type="SMART" id="SM00278">
    <property type="entry name" value="HhH1"/>
    <property type="match status" value="3"/>
</dbReference>
<dbReference type="Gene3D" id="1.10.287.610">
    <property type="entry name" value="Helix hairpin bin"/>
    <property type="match status" value="1"/>
</dbReference>
<comment type="caution">
    <text evidence="16">The sequence shown here is derived from an EMBL/GenBank/DDBJ whole genome shotgun (WGS) entry which is preliminary data.</text>
</comment>
<evidence type="ECO:0000256" key="12">
    <source>
        <dbReference type="ARBA" id="ARBA00034005"/>
    </source>
</evidence>
<keyword evidence="8 14" id="KW-0862">Zinc</keyword>
<evidence type="ECO:0000313" key="16">
    <source>
        <dbReference type="EMBL" id="PIY89255.1"/>
    </source>
</evidence>
<evidence type="ECO:0000256" key="5">
    <source>
        <dbReference type="ARBA" id="ARBA00022705"/>
    </source>
</evidence>
<keyword evidence="6 14" id="KW-0479">Metal-binding</keyword>
<evidence type="ECO:0000313" key="17">
    <source>
        <dbReference type="Proteomes" id="UP000230767"/>
    </source>
</evidence>
<dbReference type="SUPFAM" id="SSF52113">
    <property type="entry name" value="BRCT domain"/>
    <property type="match status" value="1"/>
</dbReference>
<evidence type="ECO:0000256" key="8">
    <source>
        <dbReference type="ARBA" id="ARBA00022833"/>
    </source>
</evidence>
<dbReference type="FunFam" id="1.10.150.20:FF:000006">
    <property type="entry name" value="DNA ligase"/>
    <property type="match status" value="1"/>
</dbReference>
<reference evidence="17" key="1">
    <citation type="submission" date="2017-09" db="EMBL/GenBank/DDBJ databases">
        <title>Depth-based differentiation of microbial function through sediment-hosted aquifers and enrichment of novel symbionts in the deep terrestrial subsurface.</title>
        <authorList>
            <person name="Probst A.J."/>
            <person name="Ladd B."/>
            <person name="Jarett J.K."/>
            <person name="Geller-Mcgrath D.E."/>
            <person name="Sieber C.M.K."/>
            <person name="Emerson J.B."/>
            <person name="Anantharaman K."/>
            <person name="Thomas B.C."/>
            <person name="Malmstrom R."/>
            <person name="Stieglmeier M."/>
            <person name="Klingl A."/>
            <person name="Woyke T."/>
            <person name="Ryan C.M."/>
            <person name="Banfield J.F."/>
        </authorList>
    </citation>
    <scope>NUCLEOTIDE SEQUENCE [LARGE SCALE GENOMIC DNA]</scope>
</reference>
<dbReference type="GO" id="GO:0003677">
    <property type="term" value="F:DNA binding"/>
    <property type="evidence" value="ECO:0007669"/>
    <property type="project" value="InterPro"/>
</dbReference>
<feature type="binding site" evidence="14">
    <location>
        <position position="422"/>
    </location>
    <ligand>
        <name>Zn(2+)</name>
        <dbReference type="ChEBI" id="CHEBI:29105"/>
    </ligand>
</feature>
<name>A0A2M7R6J6_9BACT</name>
<dbReference type="InterPro" id="IPR001679">
    <property type="entry name" value="DNA_ligase"/>
</dbReference>
<dbReference type="Pfam" id="PF03119">
    <property type="entry name" value="DNA_ligase_ZBD"/>
    <property type="match status" value="1"/>
</dbReference>
<evidence type="ECO:0000256" key="7">
    <source>
        <dbReference type="ARBA" id="ARBA00022763"/>
    </source>
</evidence>
<dbReference type="Pfam" id="PF14520">
    <property type="entry name" value="HHH_5"/>
    <property type="match status" value="1"/>
</dbReference>
<sequence length="678" mass="76334">MAVTKQEVKQRIEKLKKVINHHRYLYHVLNKSEISDAALDSLKHELYKLEQKFPEFITSDSPTQRVAGKPLEGFEKVKHKVPMLSIEDVFSAEELKDWEDYLKRLIPSTAFDYFAELKIDGFAITLIYKNGLFTTGATRGNGLVGEDVTQNLKTIESIPLKLEVHGKLPNTEIEENLKKLIKRGKIEIRGEVFMGKKDFGKLNEELKKRGEKIYANPRNLAAGSIRQLDPKLAASRPLRFLAYDIVTDFGQTQHSQEHQILPVLGFITDLGKECKNLNEVVDYRKEIAKKRETLPFQIDGVVVNVDNNSLFKKLGVVGKSPRGIRAFKFSPKQATTKVLDIKLQIGRTGAITPVAHLEPVEVGGVTITRATLHNEDEIKRSGVKIGDTVIVERAGDVIPAVAKVLKELRTGKEKEFHFPEKCPVCGRNLVKPSGEAVWRCKNRNCGAIKREFLYHFASKKAFDIEGLGPKIIDQLIDENLIFSTPDLFELKEGDLIPLKRFAEKSAKNLIESIEIAKKISLARFIYGLGIRHVGEEIAIAISNYFGSLDKLKEANLQDLEKIPDIGEVVAKSIYFWFRDKKNLKLIKDLLKAGVKIIFPQKIKTQLKRKTFVFTGALKTMARDEAENEVRAFGGAVSSSVSKETDYVVVGESPGSKTEKAKKLGVKIISEKEFLKMIK</sequence>
<dbReference type="Proteomes" id="UP000230767">
    <property type="component" value="Unassembled WGS sequence"/>
</dbReference>
<proteinExistence type="inferred from homology"/>
<dbReference type="PROSITE" id="PS01056">
    <property type="entry name" value="DNA_LIGASE_N2"/>
    <property type="match status" value="1"/>
</dbReference>
<dbReference type="GO" id="GO:0006281">
    <property type="term" value="P:DNA repair"/>
    <property type="evidence" value="ECO:0007669"/>
    <property type="project" value="UniProtKB-KW"/>
</dbReference>
<dbReference type="PROSITE" id="PS50172">
    <property type="entry name" value="BRCT"/>
    <property type="match status" value="1"/>
</dbReference>
<dbReference type="Pfam" id="PF00533">
    <property type="entry name" value="BRCT"/>
    <property type="match status" value="1"/>
</dbReference>
<feature type="active site" description="N6-AMP-lysine intermediate" evidence="14">
    <location>
        <position position="118"/>
    </location>
</feature>
<feature type="binding site" evidence="14">
    <location>
        <position position="445"/>
    </location>
    <ligand>
        <name>Zn(2+)</name>
        <dbReference type="ChEBI" id="CHEBI:29105"/>
    </ligand>
</feature>
<dbReference type="Gene3D" id="3.30.470.30">
    <property type="entry name" value="DNA ligase/mRNA capping enzyme"/>
    <property type="match status" value="1"/>
</dbReference>
<gene>
    <name evidence="14" type="primary">ligA</name>
    <name evidence="16" type="ORF">COY73_01370</name>
</gene>
<dbReference type="InterPro" id="IPR003583">
    <property type="entry name" value="Hlx-hairpin-Hlx_DNA-bd_motif"/>
</dbReference>
<dbReference type="Gene3D" id="6.20.10.30">
    <property type="match status" value="1"/>
</dbReference>
<dbReference type="Pfam" id="PF01653">
    <property type="entry name" value="DNA_ligase_aden"/>
    <property type="match status" value="1"/>
</dbReference>
<dbReference type="CDD" id="cd17748">
    <property type="entry name" value="BRCT_DNA_ligase_like"/>
    <property type="match status" value="1"/>
</dbReference>
<dbReference type="SMART" id="SM00292">
    <property type="entry name" value="BRCT"/>
    <property type="match status" value="1"/>
</dbReference>
<comment type="cofactor">
    <cofactor evidence="14">
        <name>Mg(2+)</name>
        <dbReference type="ChEBI" id="CHEBI:18420"/>
    </cofactor>
    <cofactor evidence="14">
        <name>Mn(2+)</name>
        <dbReference type="ChEBI" id="CHEBI:29035"/>
    </cofactor>
</comment>
<dbReference type="Gene3D" id="1.10.150.20">
    <property type="entry name" value="5' to 3' exonuclease, C-terminal subdomain"/>
    <property type="match status" value="2"/>
</dbReference>
<dbReference type="CDD" id="cd00114">
    <property type="entry name" value="LIGANc"/>
    <property type="match status" value="1"/>
</dbReference>
<dbReference type="InterPro" id="IPR041663">
    <property type="entry name" value="DisA/LigA_HHH"/>
</dbReference>
<protein>
    <recommendedName>
        <fullName evidence="3 14">DNA ligase</fullName>
        <ecNumber evidence="2 14">6.5.1.2</ecNumber>
    </recommendedName>
    <alternativeName>
        <fullName evidence="14">Polydeoxyribonucleotide synthase [NAD(+)]</fullName>
    </alternativeName>
</protein>
<dbReference type="InterPro" id="IPR004150">
    <property type="entry name" value="NAD_DNA_ligase_OB"/>
</dbReference>
<dbReference type="PIRSF" id="PIRSF001604">
    <property type="entry name" value="LigA"/>
    <property type="match status" value="1"/>
</dbReference>
<dbReference type="InterPro" id="IPR010994">
    <property type="entry name" value="RuvA_2-like"/>
</dbReference>
<evidence type="ECO:0000256" key="14">
    <source>
        <dbReference type="HAMAP-Rule" id="MF_01588"/>
    </source>
</evidence>
<dbReference type="HAMAP" id="MF_01588">
    <property type="entry name" value="DNA_ligase_A"/>
    <property type="match status" value="1"/>
</dbReference>
<evidence type="ECO:0000256" key="10">
    <source>
        <dbReference type="ARBA" id="ARBA00023027"/>
    </source>
</evidence>
<feature type="binding site" evidence="14">
    <location>
        <position position="425"/>
    </location>
    <ligand>
        <name>Zn(2+)</name>
        <dbReference type="ChEBI" id="CHEBI:29105"/>
    </ligand>
</feature>
<dbReference type="SUPFAM" id="SSF50249">
    <property type="entry name" value="Nucleic acid-binding proteins"/>
    <property type="match status" value="1"/>
</dbReference>
<dbReference type="InterPro" id="IPR033136">
    <property type="entry name" value="DNA_ligase_CS"/>
</dbReference>
<dbReference type="Gene3D" id="2.40.50.140">
    <property type="entry name" value="Nucleic acid-binding proteins"/>
    <property type="match status" value="1"/>
</dbReference>
<evidence type="ECO:0000256" key="13">
    <source>
        <dbReference type="ARBA" id="ARBA00060881"/>
    </source>
</evidence>
<evidence type="ECO:0000256" key="3">
    <source>
        <dbReference type="ARBA" id="ARBA00013308"/>
    </source>
</evidence>
<dbReference type="InterPro" id="IPR036420">
    <property type="entry name" value="BRCT_dom_sf"/>
</dbReference>
<dbReference type="FunFam" id="2.40.50.140:FF:000012">
    <property type="entry name" value="DNA ligase"/>
    <property type="match status" value="1"/>
</dbReference>
<dbReference type="EMBL" id="PFLW01000039">
    <property type="protein sequence ID" value="PIY89255.1"/>
    <property type="molecule type" value="Genomic_DNA"/>
</dbReference>
<keyword evidence="7 14" id="KW-0227">DNA damage</keyword>
<keyword evidence="5 14" id="KW-0235">DNA replication</keyword>
<keyword evidence="9 14" id="KW-0460">Magnesium</keyword>
<evidence type="ECO:0000256" key="9">
    <source>
        <dbReference type="ARBA" id="ARBA00022842"/>
    </source>
</evidence>
<comment type="function">
    <text evidence="1 14">DNA ligase that catalyzes the formation of phosphodiester linkages between 5'-phosphoryl and 3'-hydroxyl groups in double-stranded DNA using NAD as a coenzyme and as the energy source for the reaction. It is essential for DNA replication and repair of damaged DNA.</text>
</comment>
<keyword evidence="14" id="KW-0464">Manganese</keyword>
<feature type="binding site" evidence="14">
    <location>
        <begin position="85"/>
        <end position="86"/>
    </location>
    <ligand>
        <name>NAD(+)</name>
        <dbReference type="ChEBI" id="CHEBI:57540"/>
    </ligand>
</feature>
<keyword evidence="11 14" id="KW-0234">DNA repair</keyword>
<comment type="similarity">
    <text evidence="13 14">Belongs to the NAD-dependent DNA ligase family. LigA subfamily.</text>
</comment>
<dbReference type="EC" id="6.5.1.2" evidence="2 14"/>
<evidence type="ECO:0000256" key="11">
    <source>
        <dbReference type="ARBA" id="ARBA00023204"/>
    </source>
</evidence>
<feature type="binding site" evidence="14">
    <location>
        <position position="328"/>
    </location>
    <ligand>
        <name>NAD(+)</name>
        <dbReference type="ChEBI" id="CHEBI:57540"/>
    </ligand>
</feature>
<comment type="caution">
    <text evidence="14">Lacks conserved residue(s) required for the propagation of feature annotation.</text>
</comment>
<dbReference type="GO" id="GO:0046872">
    <property type="term" value="F:metal ion binding"/>
    <property type="evidence" value="ECO:0007669"/>
    <property type="project" value="UniProtKB-KW"/>
</dbReference>
<dbReference type="SMART" id="SM00532">
    <property type="entry name" value="LIGANc"/>
    <property type="match status" value="1"/>
</dbReference>
<dbReference type="InterPro" id="IPR012340">
    <property type="entry name" value="NA-bd_OB-fold"/>
</dbReference>
<dbReference type="GO" id="GO:0006260">
    <property type="term" value="P:DNA replication"/>
    <property type="evidence" value="ECO:0007669"/>
    <property type="project" value="UniProtKB-KW"/>
</dbReference>
<dbReference type="SUPFAM" id="SSF47781">
    <property type="entry name" value="RuvA domain 2-like"/>
    <property type="match status" value="1"/>
</dbReference>
<evidence type="ECO:0000256" key="6">
    <source>
        <dbReference type="ARBA" id="ARBA00022723"/>
    </source>
</evidence>
<dbReference type="InterPro" id="IPR013839">
    <property type="entry name" value="DNAligase_adenylation"/>
</dbReference>
<evidence type="ECO:0000256" key="4">
    <source>
        <dbReference type="ARBA" id="ARBA00022598"/>
    </source>
</evidence>
<dbReference type="InterPro" id="IPR004149">
    <property type="entry name" value="Znf_DNAligase_C4"/>
</dbReference>
<dbReference type="GO" id="GO:0005829">
    <property type="term" value="C:cytosol"/>
    <property type="evidence" value="ECO:0007669"/>
    <property type="project" value="TreeGrafter"/>
</dbReference>
<dbReference type="InterPro" id="IPR001357">
    <property type="entry name" value="BRCT_dom"/>
</dbReference>
<feature type="binding site" evidence="14">
    <location>
        <position position="116"/>
    </location>
    <ligand>
        <name>NAD(+)</name>
        <dbReference type="ChEBI" id="CHEBI:57540"/>
    </ligand>
</feature>
<dbReference type="NCBIfam" id="NF005932">
    <property type="entry name" value="PRK07956.1"/>
    <property type="match status" value="1"/>
</dbReference>
<comment type="catalytic activity">
    <reaction evidence="12 14">
        <text>NAD(+) + (deoxyribonucleotide)n-3'-hydroxyl + 5'-phospho-(deoxyribonucleotide)m = (deoxyribonucleotide)n+m + AMP + beta-nicotinamide D-nucleotide.</text>
        <dbReference type="EC" id="6.5.1.2"/>
    </reaction>
</comment>
<keyword evidence="4 14" id="KW-0436">Ligase</keyword>
<dbReference type="Gene3D" id="3.40.50.10190">
    <property type="entry name" value="BRCT domain"/>
    <property type="match status" value="1"/>
</dbReference>
<keyword evidence="10 14" id="KW-0520">NAD</keyword>
<dbReference type="AlphaFoldDB" id="A0A2M7R6J6"/>
<feature type="binding site" evidence="14">
    <location>
        <position position="191"/>
    </location>
    <ligand>
        <name>NAD(+)</name>
        <dbReference type="ChEBI" id="CHEBI:57540"/>
    </ligand>
</feature>
<accession>A0A2M7R6J6</accession>
<dbReference type="FunFam" id="1.10.150.20:FF:000007">
    <property type="entry name" value="DNA ligase"/>
    <property type="match status" value="1"/>
</dbReference>
<dbReference type="NCBIfam" id="TIGR00575">
    <property type="entry name" value="dnlj"/>
    <property type="match status" value="1"/>
</dbReference>
<dbReference type="Pfam" id="PF03120">
    <property type="entry name" value="OB_DNA_ligase"/>
    <property type="match status" value="1"/>
</dbReference>
<dbReference type="PANTHER" id="PTHR23389">
    <property type="entry name" value="CHROMOSOME TRANSMISSION FIDELITY FACTOR 18"/>
    <property type="match status" value="1"/>
</dbReference>
<dbReference type="PANTHER" id="PTHR23389:SF9">
    <property type="entry name" value="DNA LIGASE"/>
    <property type="match status" value="1"/>
</dbReference>
<dbReference type="Pfam" id="PF12826">
    <property type="entry name" value="HHH_2"/>
    <property type="match status" value="1"/>
</dbReference>
<evidence type="ECO:0000256" key="1">
    <source>
        <dbReference type="ARBA" id="ARBA00004067"/>
    </source>
</evidence>